<organism evidence="3 4">
    <name type="scientific">Pseudobutyrivibrio ruminis</name>
    <dbReference type="NCBI Taxonomy" id="46206"/>
    <lineage>
        <taxon>Bacteria</taxon>
        <taxon>Bacillati</taxon>
        <taxon>Bacillota</taxon>
        <taxon>Clostridia</taxon>
        <taxon>Lachnospirales</taxon>
        <taxon>Lachnospiraceae</taxon>
        <taxon>Pseudobutyrivibrio</taxon>
    </lineage>
</organism>
<dbReference type="SUPFAM" id="SSF141868">
    <property type="entry name" value="EAL domain-like"/>
    <property type="match status" value="1"/>
</dbReference>
<dbReference type="Proteomes" id="UP000766246">
    <property type="component" value="Unassembled WGS sequence"/>
</dbReference>
<accession>A0A927UB99</accession>
<dbReference type="InterPro" id="IPR001633">
    <property type="entry name" value="EAL_dom"/>
</dbReference>
<dbReference type="InterPro" id="IPR043128">
    <property type="entry name" value="Rev_trsase/Diguanyl_cyclase"/>
</dbReference>
<evidence type="ECO:0000259" key="1">
    <source>
        <dbReference type="PROSITE" id="PS50883"/>
    </source>
</evidence>
<dbReference type="PANTHER" id="PTHR33121:SF70">
    <property type="entry name" value="SIGNALING PROTEIN YKOW"/>
    <property type="match status" value="1"/>
</dbReference>
<dbReference type="InterPro" id="IPR050706">
    <property type="entry name" value="Cyclic-di-GMP_PDE-like"/>
</dbReference>
<reference evidence="3" key="1">
    <citation type="submission" date="2019-04" db="EMBL/GenBank/DDBJ databases">
        <title>Evolution of Biomass-Degrading Anaerobic Consortia Revealed by Metagenomics.</title>
        <authorList>
            <person name="Peng X."/>
        </authorList>
    </citation>
    <scope>NUCLEOTIDE SEQUENCE</scope>
    <source>
        <strain evidence="3">SIG311</strain>
    </source>
</reference>
<dbReference type="InterPro" id="IPR029787">
    <property type="entry name" value="Nucleotide_cyclase"/>
</dbReference>
<dbReference type="Gene3D" id="3.20.20.450">
    <property type="entry name" value="EAL domain"/>
    <property type="match status" value="1"/>
</dbReference>
<protein>
    <submittedName>
        <fullName evidence="3">EAL domain-containing protein</fullName>
    </submittedName>
</protein>
<gene>
    <name evidence="3" type="ORF">E7272_02860</name>
</gene>
<dbReference type="Gene3D" id="3.30.450.20">
    <property type="entry name" value="PAS domain"/>
    <property type="match status" value="1"/>
</dbReference>
<dbReference type="PROSITE" id="PS50887">
    <property type="entry name" value="GGDEF"/>
    <property type="match status" value="1"/>
</dbReference>
<dbReference type="EMBL" id="SVER01000005">
    <property type="protein sequence ID" value="MBE5918762.1"/>
    <property type="molecule type" value="Genomic_DNA"/>
</dbReference>
<evidence type="ECO:0000259" key="2">
    <source>
        <dbReference type="PROSITE" id="PS50887"/>
    </source>
</evidence>
<feature type="domain" description="EAL" evidence="1">
    <location>
        <begin position="319"/>
        <end position="573"/>
    </location>
</feature>
<evidence type="ECO:0000313" key="3">
    <source>
        <dbReference type="EMBL" id="MBE5918762.1"/>
    </source>
</evidence>
<comment type="caution">
    <text evidence="3">The sequence shown here is derived from an EMBL/GenBank/DDBJ whole genome shotgun (WGS) entry which is preliminary data.</text>
</comment>
<dbReference type="SMART" id="SM00052">
    <property type="entry name" value="EAL"/>
    <property type="match status" value="1"/>
</dbReference>
<dbReference type="PANTHER" id="PTHR33121">
    <property type="entry name" value="CYCLIC DI-GMP PHOSPHODIESTERASE PDEF"/>
    <property type="match status" value="1"/>
</dbReference>
<feature type="domain" description="GGDEF" evidence="2">
    <location>
        <begin position="186"/>
        <end position="310"/>
    </location>
</feature>
<dbReference type="Gene3D" id="3.30.70.270">
    <property type="match status" value="1"/>
</dbReference>
<evidence type="ECO:0000313" key="4">
    <source>
        <dbReference type="Proteomes" id="UP000766246"/>
    </source>
</evidence>
<dbReference type="InterPro" id="IPR013655">
    <property type="entry name" value="PAS_fold_3"/>
</dbReference>
<sequence>MVRYEFGDNERMVLEKLNIPMAIYQFIDKRVVTLLVTDGLCNMMGVKRDEVIRNLDNDMYRDAHPDDKARVADAALKFASGGDSFDCVYRTKSHLTGDYVIIHSHGNHFFTENGIMLSTTIYMLEGIGADFENPLTERLASNFKELMTKESLIRDNFYDTLTGLPNMSYFLTLADAGKEAIYKKGGTPGIVFFDLTGMKFFNEKYGLREGDNLLVAFSMILKKYFANEDCGRMGQDHFAVFAEMEGIEEILHEIFEDIKFANDGKTLPVHVGIYSMAFEDVTASSACDRAKIVSDKEKGAYVSKFAYYDENTHAAATHFEYVINNFEKAMEEGWIQPYYQQLIRSVNGLVCDEEALARWIDPTRGLIPPNHFIYVLEDSKLIHKLDLYILDCVLRDLEEVAERNLPIVPVSINLSKYDFELCDIVEEINKRVKASTITPDMITIEITESVSSLDSDFVATQIRRFHEAGFKVWMDDFGSGYSSLNTLQKFDFDLIKFDMKFMREFDMSKKNHIILRELIQMTTKLGLDTVVEGVETIEQVKFLREVGCSKMQGFFFAKPIPLSEWYAICNAKVGNRIEDYKENDYYEAIGRANLVEPLVNEDYNWKADEFFGQLPTGVLEFRGEDVYIVRYNRTFADFMLKVDYLDEIDLGHELIKQKRQPEKGFLDVIKTCNRINKWEIVENLKIEGLTMNLFIRKISKNPVHGYEAFEVVVVAVSSGD</sequence>
<proteinExistence type="predicted"/>
<dbReference type="SUPFAM" id="SSF55073">
    <property type="entry name" value="Nucleotide cyclase"/>
    <property type="match status" value="1"/>
</dbReference>
<dbReference type="InterPro" id="IPR000160">
    <property type="entry name" value="GGDEF_dom"/>
</dbReference>
<dbReference type="GO" id="GO:0071111">
    <property type="term" value="F:cyclic-guanylate-specific phosphodiesterase activity"/>
    <property type="evidence" value="ECO:0007669"/>
    <property type="project" value="InterPro"/>
</dbReference>
<dbReference type="Pfam" id="PF00563">
    <property type="entry name" value="EAL"/>
    <property type="match status" value="1"/>
</dbReference>
<dbReference type="AlphaFoldDB" id="A0A927UB99"/>
<dbReference type="NCBIfam" id="TIGR00254">
    <property type="entry name" value="GGDEF"/>
    <property type="match status" value="1"/>
</dbReference>
<dbReference type="InterPro" id="IPR035919">
    <property type="entry name" value="EAL_sf"/>
</dbReference>
<dbReference type="SUPFAM" id="SSF55785">
    <property type="entry name" value="PYP-like sensor domain (PAS domain)"/>
    <property type="match status" value="1"/>
</dbReference>
<dbReference type="InterPro" id="IPR035965">
    <property type="entry name" value="PAS-like_dom_sf"/>
</dbReference>
<dbReference type="Pfam" id="PF08447">
    <property type="entry name" value="PAS_3"/>
    <property type="match status" value="1"/>
</dbReference>
<name>A0A927UB99_9FIRM</name>
<dbReference type="Pfam" id="PF00990">
    <property type="entry name" value="GGDEF"/>
    <property type="match status" value="1"/>
</dbReference>
<dbReference type="CDD" id="cd01948">
    <property type="entry name" value="EAL"/>
    <property type="match status" value="1"/>
</dbReference>
<dbReference type="SMART" id="SM00267">
    <property type="entry name" value="GGDEF"/>
    <property type="match status" value="1"/>
</dbReference>
<dbReference type="PROSITE" id="PS50883">
    <property type="entry name" value="EAL"/>
    <property type="match status" value="1"/>
</dbReference>